<accession>A0ABN6UU84</accession>
<dbReference type="RefSeq" id="WP_286354845.1">
    <property type="nucleotide sequence ID" value="NZ_AP027079.1"/>
</dbReference>
<sequence length="342" mass="35384">MTTRLPFATLLLAATLAGALAAAPPAATPPAAAPPAAVVHGGAGSPRTRMDGTDPAAAKALAALKTGAAALDAALAGVMVLEDDPRFNAGTGANIRLDGKTIQMDAACMDGATGGFGAVAAIERVKNPVLVARKVMDTPHLLIVGEGATRFARAMGFPDYDPTCAENRARFQRVQSILQGSDPRQIEAWKRYDWKKAWNFPTPLKEALGSPDTVGCVTRDAQGHFAAAISTGGTTITFYGRVGDVPMYGAGIYAGPKGAVACTGNGEDIVRHLVAKTTYDLLAKGLTAQKAVDRALAAFPARIDLGLVAIGPASTGGGCNYSAEKKRFVTDYRNQMAWSVAQ</sequence>
<dbReference type="PANTHER" id="PTHR10188">
    <property type="entry name" value="L-ASPARAGINASE"/>
    <property type="match status" value="1"/>
</dbReference>
<dbReference type="Pfam" id="PF01112">
    <property type="entry name" value="Asparaginase_2"/>
    <property type="match status" value="1"/>
</dbReference>
<gene>
    <name evidence="3" type="ORF">GETHOR_03220</name>
</gene>
<feature type="chain" id="PRO_5045788538" evidence="2">
    <location>
        <begin position="22"/>
        <end position="342"/>
    </location>
</feature>
<organism evidence="3 4">
    <name type="scientific">Geothrix oryzae</name>
    <dbReference type="NCBI Taxonomy" id="2927975"/>
    <lineage>
        <taxon>Bacteria</taxon>
        <taxon>Pseudomonadati</taxon>
        <taxon>Acidobacteriota</taxon>
        <taxon>Holophagae</taxon>
        <taxon>Holophagales</taxon>
        <taxon>Holophagaceae</taxon>
        <taxon>Geothrix</taxon>
    </lineage>
</organism>
<feature type="region of interest" description="Disordered" evidence="1">
    <location>
        <begin position="30"/>
        <end position="52"/>
    </location>
</feature>
<dbReference type="Proteomes" id="UP001242010">
    <property type="component" value="Chromosome"/>
</dbReference>
<dbReference type="PANTHER" id="PTHR10188:SF13">
    <property type="entry name" value="ISOASPARTYL PEPTIDASE_L-ASPARAGINASE 2-RELATED"/>
    <property type="match status" value="1"/>
</dbReference>
<evidence type="ECO:0000256" key="1">
    <source>
        <dbReference type="SAM" id="MobiDB-lite"/>
    </source>
</evidence>
<keyword evidence="2" id="KW-0732">Signal</keyword>
<dbReference type="EMBL" id="AP027079">
    <property type="protein sequence ID" value="BDU68221.1"/>
    <property type="molecule type" value="Genomic_DNA"/>
</dbReference>
<name>A0ABN6UU84_9BACT</name>
<reference evidence="4" key="1">
    <citation type="journal article" date="2023" name="Int. J. Syst. Evol. Microbiol.">
        <title>Mesoterricola silvestris gen. nov., sp. nov., Mesoterricola sediminis sp. nov., Geothrix oryzae sp. nov., Geothrix edaphica sp. nov., Geothrix rubra sp. nov., and Geothrix limicola sp. nov., six novel members of Acidobacteriota isolated from soils.</title>
        <authorList>
            <person name="Itoh H."/>
            <person name="Sugisawa Y."/>
            <person name="Mise K."/>
            <person name="Xu Z."/>
            <person name="Kuniyasu M."/>
            <person name="Ushijima N."/>
            <person name="Kawano K."/>
            <person name="Kobayashi E."/>
            <person name="Shiratori Y."/>
            <person name="Masuda Y."/>
            <person name="Senoo K."/>
        </authorList>
    </citation>
    <scope>NUCLEOTIDE SEQUENCE [LARGE SCALE GENOMIC DNA]</scope>
    <source>
        <strain evidence="4">Red222</strain>
    </source>
</reference>
<evidence type="ECO:0000256" key="2">
    <source>
        <dbReference type="SAM" id="SignalP"/>
    </source>
</evidence>
<dbReference type="CDD" id="cd04703">
    <property type="entry name" value="Asparaginase_2_like_1"/>
    <property type="match status" value="1"/>
</dbReference>
<protein>
    <submittedName>
        <fullName evidence="3">Asparaginase</fullName>
    </submittedName>
</protein>
<feature type="signal peptide" evidence="2">
    <location>
        <begin position="1"/>
        <end position="21"/>
    </location>
</feature>
<keyword evidence="4" id="KW-1185">Reference proteome</keyword>
<proteinExistence type="predicted"/>
<evidence type="ECO:0000313" key="3">
    <source>
        <dbReference type="EMBL" id="BDU68221.1"/>
    </source>
</evidence>
<dbReference type="InterPro" id="IPR029055">
    <property type="entry name" value="Ntn_hydrolases_N"/>
</dbReference>
<evidence type="ECO:0000313" key="4">
    <source>
        <dbReference type="Proteomes" id="UP001242010"/>
    </source>
</evidence>
<dbReference type="Gene3D" id="3.60.20.30">
    <property type="entry name" value="(Glycosyl)asparaginase"/>
    <property type="match status" value="1"/>
</dbReference>
<dbReference type="SUPFAM" id="SSF56235">
    <property type="entry name" value="N-terminal nucleophile aminohydrolases (Ntn hydrolases)"/>
    <property type="match status" value="1"/>
</dbReference>
<dbReference type="InterPro" id="IPR000246">
    <property type="entry name" value="Peptidase_T2"/>
</dbReference>